<dbReference type="EMBL" id="DRXE01000089">
    <property type="protein sequence ID" value="HHM67590.1"/>
    <property type="molecule type" value="Genomic_DNA"/>
</dbReference>
<protein>
    <submittedName>
        <fullName evidence="2">Uncharacterized protein</fullName>
    </submittedName>
</protein>
<proteinExistence type="predicted"/>
<feature type="region of interest" description="Disordered" evidence="1">
    <location>
        <begin position="151"/>
        <end position="193"/>
    </location>
</feature>
<evidence type="ECO:0000256" key="1">
    <source>
        <dbReference type="SAM" id="MobiDB-lite"/>
    </source>
</evidence>
<organism evidence="2">
    <name type="scientific">Thermus caliditerrae</name>
    <dbReference type="NCBI Taxonomy" id="1330700"/>
    <lineage>
        <taxon>Bacteria</taxon>
        <taxon>Thermotogati</taxon>
        <taxon>Deinococcota</taxon>
        <taxon>Deinococci</taxon>
        <taxon>Thermales</taxon>
        <taxon>Thermaceae</taxon>
        <taxon>Thermus</taxon>
    </lineage>
</organism>
<comment type="caution">
    <text evidence="2">The sequence shown here is derived from an EMBL/GenBank/DDBJ whole genome shotgun (WGS) entry which is preliminary data.</text>
</comment>
<feature type="compositionally biased region" description="Basic and acidic residues" evidence="1">
    <location>
        <begin position="173"/>
        <end position="183"/>
    </location>
</feature>
<reference evidence="2" key="1">
    <citation type="journal article" date="2020" name="mSystems">
        <title>Genome- and Community-Level Interaction Insights into Carbon Utilization and Element Cycling Functions of Hydrothermarchaeota in Hydrothermal Sediment.</title>
        <authorList>
            <person name="Zhou Z."/>
            <person name="Liu Y."/>
            <person name="Xu W."/>
            <person name="Pan J."/>
            <person name="Luo Z.H."/>
            <person name="Li M."/>
        </authorList>
    </citation>
    <scope>NUCLEOTIDE SEQUENCE [LARGE SCALE GENOMIC DNA]</scope>
    <source>
        <strain evidence="2">SpSt-1071</strain>
    </source>
</reference>
<name>A0A7C5VG07_9DEIN</name>
<accession>A0A7C5VG07</accession>
<dbReference type="AlphaFoldDB" id="A0A7C5VG07"/>
<feature type="compositionally biased region" description="Low complexity" evidence="1">
    <location>
        <begin position="161"/>
        <end position="172"/>
    </location>
</feature>
<sequence length="193" mass="21663">MTPLSTRQLGEVLGVSQRRVFSLLSAYEAVFGNLPRDKDGVRLFPQEALERLRRARDMVLHRRVSSYRAAFLQLVKAEEDSPLGSEDALRLLQALLDRVGEFPALLALVRHMRKDLDEVRREVAEIRLILHASGFENMARQDAEANALLGTPSLLKGRAQEASPPSSASAPSSEEKDGEEKPKKIPWYRYPMG</sequence>
<gene>
    <name evidence="2" type="ORF">ENM28_02525</name>
</gene>
<evidence type="ECO:0000313" key="2">
    <source>
        <dbReference type="EMBL" id="HHM67590.1"/>
    </source>
</evidence>